<organism evidence="1 2">
    <name type="scientific">Austropuccinia psidii MF-1</name>
    <dbReference type="NCBI Taxonomy" id="1389203"/>
    <lineage>
        <taxon>Eukaryota</taxon>
        <taxon>Fungi</taxon>
        <taxon>Dikarya</taxon>
        <taxon>Basidiomycota</taxon>
        <taxon>Pucciniomycotina</taxon>
        <taxon>Pucciniomycetes</taxon>
        <taxon>Pucciniales</taxon>
        <taxon>Sphaerophragmiaceae</taxon>
        <taxon>Austropuccinia</taxon>
    </lineage>
</organism>
<dbReference type="OrthoDB" id="2505547at2759"/>
<dbReference type="EMBL" id="AVOT02000759">
    <property type="protein sequence ID" value="MBW0464354.1"/>
    <property type="molecule type" value="Genomic_DNA"/>
</dbReference>
<comment type="caution">
    <text evidence="1">The sequence shown here is derived from an EMBL/GenBank/DDBJ whole genome shotgun (WGS) entry which is preliminary data.</text>
</comment>
<accession>A0A9Q3BF62</accession>
<name>A0A9Q3BF62_9BASI</name>
<dbReference type="AlphaFoldDB" id="A0A9Q3BF62"/>
<protein>
    <submittedName>
        <fullName evidence="1">Uncharacterized protein</fullName>
    </submittedName>
</protein>
<reference evidence="1" key="1">
    <citation type="submission" date="2021-03" db="EMBL/GenBank/DDBJ databases">
        <title>Draft genome sequence of rust myrtle Austropuccinia psidii MF-1, a brazilian biotype.</title>
        <authorList>
            <person name="Quecine M.C."/>
            <person name="Pachon D.M.R."/>
            <person name="Bonatelli M.L."/>
            <person name="Correr F.H."/>
            <person name="Franceschini L.M."/>
            <person name="Leite T.F."/>
            <person name="Margarido G.R.A."/>
            <person name="Almeida C.A."/>
            <person name="Ferrarezi J.A."/>
            <person name="Labate C.A."/>
        </authorList>
    </citation>
    <scope>NUCLEOTIDE SEQUENCE</scope>
    <source>
        <strain evidence="1">MF-1</strain>
    </source>
</reference>
<evidence type="ECO:0000313" key="1">
    <source>
        <dbReference type="EMBL" id="MBW0464354.1"/>
    </source>
</evidence>
<evidence type="ECO:0000313" key="2">
    <source>
        <dbReference type="Proteomes" id="UP000765509"/>
    </source>
</evidence>
<dbReference type="Proteomes" id="UP000765509">
    <property type="component" value="Unassembled WGS sequence"/>
</dbReference>
<keyword evidence="2" id="KW-1185">Reference proteome</keyword>
<gene>
    <name evidence="1" type="ORF">O181_004069</name>
</gene>
<sequence length="292" mass="31481">MSGSTCSKKAADNNTNAKPLSSKEVFSLLDSLRSELSSLKSAGLSDAAEIQSLRLALSPPLVALLPFQQPHVNLLVYDCFMQEPYRAADCSNHLQGNGSNFAEWVSGLNRVLCIALSSELSVNDSPSLLENCFSQESRAISHFIDATLPPDFLLCIGVVPSHTTAKEFFDAIQTRCFPGNHFQKLKVVCNLLGILIENGAGQPKSNSAVILTLRKSFGMFKKLGVKVDELKGLFAQVACHAPPTLDQLVTSVMMARGNEKPLSTFVGQVISNALPRSGGPTQSPLPFHLPRV</sequence>
<proteinExistence type="predicted"/>